<evidence type="ECO:0000313" key="2">
    <source>
        <dbReference type="EMBL" id="GEC20996.1"/>
    </source>
</evidence>
<name>A0A4Y3WUG4_9PSEU</name>
<feature type="region of interest" description="Disordered" evidence="1">
    <location>
        <begin position="16"/>
        <end position="42"/>
    </location>
</feature>
<dbReference type="Proteomes" id="UP000320338">
    <property type="component" value="Unassembled WGS sequence"/>
</dbReference>
<reference evidence="2 3" key="1">
    <citation type="submission" date="2019-06" db="EMBL/GenBank/DDBJ databases">
        <title>Whole genome shotgun sequence of Pseudonocardia hydrocarbonoxydans NBRC 14498.</title>
        <authorList>
            <person name="Hosoyama A."/>
            <person name="Uohara A."/>
            <person name="Ohji S."/>
            <person name="Ichikawa N."/>
        </authorList>
    </citation>
    <scope>NUCLEOTIDE SEQUENCE [LARGE SCALE GENOMIC DNA]</scope>
    <source>
        <strain evidence="2 3">NBRC 14498</strain>
    </source>
</reference>
<evidence type="ECO:0000256" key="1">
    <source>
        <dbReference type="SAM" id="MobiDB-lite"/>
    </source>
</evidence>
<organism evidence="2 3">
    <name type="scientific">Pseudonocardia hydrocarbonoxydans</name>
    <dbReference type="NCBI Taxonomy" id="76726"/>
    <lineage>
        <taxon>Bacteria</taxon>
        <taxon>Bacillati</taxon>
        <taxon>Actinomycetota</taxon>
        <taxon>Actinomycetes</taxon>
        <taxon>Pseudonocardiales</taxon>
        <taxon>Pseudonocardiaceae</taxon>
        <taxon>Pseudonocardia</taxon>
    </lineage>
</organism>
<comment type="caution">
    <text evidence="2">The sequence shown here is derived from an EMBL/GenBank/DDBJ whole genome shotgun (WGS) entry which is preliminary data.</text>
</comment>
<sequence>MVDAAAIVGVADQAQVQPPVEHRAQCSGERRGGGDGGEVHGALQPGLLSRAREQSPSEWFRSALQAAHSLAHRPNPPRTDAEMYAALHAIGAEVPGVVLQEWARIGNKVRIISSKPVRDQWESMNLIFQFFLLTSELQDWKLQDGTVDRIEQALDALAKAMRVELDVDPPT</sequence>
<keyword evidence="3" id="KW-1185">Reference proteome</keyword>
<dbReference type="EMBL" id="BJNG01000026">
    <property type="protein sequence ID" value="GEC20996.1"/>
    <property type="molecule type" value="Genomic_DNA"/>
</dbReference>
<feature type="compositionally biased region" description="Basic and acidic residues" evidence="1">
    <location>
        <begin position="20"/>
        <end position="33"/>
    </location>
</feature>
<dbReference type="AlphaFoldDB" id="A0A4Y3WUG4"/>
<protein>
    <submittedName>
        <fullName evidence="2">Uncharacterized protein</fullName>
    </submittedName>
</protein>
<evidence type="ECO:0000313" key="3">
    <source>
        <dbReference type="Proteomes" id="UP000320338"/>
    </source>
</evidence>
<gene>
    <name evidence="2" type="ORF">PHY01_32790</name>
</gene>
<accession>A0A4Y3WUG4</accession>
<proteinExistence type="predicted"/>